<reference evidence="1" key="2">
    <citation type="submission" date="2005-04" db="EMBL/GenBank/DDBJ databases">
        <authorList>
            <person name="Buell C.R."/>
            <person name="Wing R.A."/>
            <person name="McCombie W.A."/>
            <person name="Ouyang S."/>
        </authorList>
    </citation>
    <scope>NUCLEOTIDE SEQUENCE</scope>
</reference>
<reference evidence="1" key="3">
    <citation type="submission" date="2006-01" db="EMBL/GenBank/DDBJ databases">
        <authorList>
            <person name="Buell R."/>
        </authorList>
    </citation>
    <scope>NUCLEOTIDE SEQUENCE</scope>
</reference>
<dbReference type="AlphaFoldDB" id="Q2R919"/>
<reference evidence="1" key="1">
    <citation type="journal article" date="2005" name="BMC Biol.">
        <title>The sequence of rice chromosomes 11 and 12, rich in disease resistance genes and recent gene duplications.</title>
        <authorList>
            <consortium name="The rice chromosomes 11 and 12 sequencing consortia"/>
        </authorList>
    </citation>
    <scope>NUCLEOTIDE SEQUENCE [LARGE SCALE GENOMIC DNA]</scope>
</reference>
<proteinExistence type="predicted"/>
<organism evidence="1">
    <name type="scientific">Oryza sativa subsp. japonica</name>
    <name type="common">Rice</name>
    <dbReference type="NCBI Taxonomy" id="39947"/>
    <lineage>
        <taxon>Eukaryota</taxon>
        <taxon>Viridiplantae</taxon>
        <taxon>Streptophyta</taxon>
        <taxon>Embryophyta</taxon>
        <taxon>Tracheophyta</taxon>
        <taxon>Spermatophyta</taxon>
        <taxon>Magnoliopsida</taxon>
        <taxon>Liliopsida</taxon>
        <taxon>Poales</taxon>
        <taxon>Poaceae</taxon>
        <taxon>BOP clade</taxon>
        <taxon>Oryzoideae</taxon>
        <taxon>Oryzeae</taxon>
        <taxon>Oryzinae</taxon>
        <taxon>Oryza</taxon>
        <taxon>Oryza sativa</taxon>
    </lineage>
</organism>
<dbReference type="EMBL" id="DP000010">
    <property type="protein sequence ID" value="ABA92007.1"/>
    <property type="molecule type" value="Genomic_DNA"/>
</dbReference>
<evidence type="ECO:0000313" key="1">
    <source>
        <dbReference type="EMBL" id="ABA92007.1"/>
    </source>
</evidence>
<name>Q2R919_ORYSJ</name>
<protein>
    <submittedName>
        <fullName evidence="1">Retrotransposon protein, putative, Ty3-gypsy subclass</fullName>
    </submittedName>
</protein>
<gene>
    <name evidence="1" type="ordered locus">LOC_Os11g10270</name>
</gene>
<accession>Q2R919</accession>
<sequence length="248" mass="26651">MTSGNGFNNIATQYIRTDQGVMRGNVPLPQVVISPKVTFDLPNPSFAIQNVNNHCVDAYATSSFAPIQYAYNTMGGSTGVYTADYTGIGYMQNLANGMTGRDTGLTAPYAGQIMPTIAGQTVPYLGQIAPPVAGLTAPLTTGQTGPWAGQTGSLGVSSGFHTTTSSTDFNYYSSPVNTVSHATPHISNAYNDPNRGYSHDTRYGQYNYIALQQPPLQIHHQINKGLKLWRIGLEILLGKVLEKMILVI</sequence>